<evidence type="ECO:0000313" key="1">
    <source>
        <dbReference type="EMBL" id="QDR81700.1"/>
    </source>
</evidence>
<dbReference type="KEGG" id="sted:SPTER_31120"/>
<evidence type="ECO:0000313" key="2">
    <source>
        <dbReference type="Proteomes" id="UP000320776"/>
    </source>
</evidence>
<keyword evidence="2" id="KW-1185">Reference proteome</keyword>
<gene>
    <name evidence="1" type="ORF">SPTER_31120</name>
</gene>
<reference evidence="1 2" key="1">
    <citation type="submission" date="2019-02" db="EMBL/GenBank/DDBJ databases">
        <title>Closed genome of Sporomusa termitida DSM 4440.</title>
        <authorList>
            <person name="Poehlein A."/>
            <person name="Daniel R."/>
        </authorList>
    </citation>
    <scope>NUCLEOTIDE SEQUENCE [LARGE SCALE GENOMIC DNA]</scope>
    <source>
        <strain evidence="1 2">DSM 4440</strain>
    </source>
</reference>
<protein>
    <submittedName>
        <fullName evidence="1">Uncharacterized protein</fullName>
    </submittedName>
</protein>
<dbReference type="AlphaFoldDB" id="A0A517DWH2"/>
<dbReference type="EMBL" id="CP036259">
    <property type="protein sequence ID" value="QDR81700.1"/>
    <property type="molecule type" value="Genomic_DNA"/>
</dbReference>
<sequence>MLQIQAVTDGLAHLAESICARCPMRETCGNIPMCGDIQLLKQAEELLKMHP</sequence>
<proteinExistence type="predicted"/>
<name>A0A517DWH2_9FIRM</name>
<dbReference type="Proteomes" id="UP000320776">
    <property type="component" value="Chromosome"/>
</dbReference>
<accession>A0A517DWH2</accession>
<organism evidence="1 2">
    <name type="scientific">Sporomusa termitida</name>
    <dbReference type="NCBI Taxonomy" id="2377"/>
    <lineage>
        <taxon>Bacteria</taxon>
        <taxon>Bacillati</taxon>
        <taxon>Bacillota</taxon>
        <taxon>Negativicutes</taxon>
        <taxon>Selenomonadales</taxon>
        <taxon>Sporomusaceae</taxon>
        <taxon>Sporomusa</taxon>
    </lineage>
</organism>
<dbReference type="RefSeq" id="WP_170233292.1">
    <property type="nucleotide sequence ID" value="NZ_CP036259.1"/>
</dbReference>